<evidence type="ECO:0000256" key="5">
    <source>
        <dbReference type="ARBA" id="ARBA00022917"/>
    </source>
</evidence>
<keyword evidence="3 8" id="KW-0547">Nucleotide-binding</keyword>
<dbReference type="EC" id="6.1.1.18" evidence="7"/>
<evidence type="ECO:0000313" key="14">
    <source>
        <dbReference type="Proteomes" id="UP001597476"/>
    </source>
</evidence>
<dbReference type="InterPro" id="IPR020059">
    <property type="entry name" value="Glu/Gln-tRNA-synth_Ib_codon-bd"/>
</dbReference>
<name>A0ABW5T655_9FLAO</name>
<dbReference type="GO" id="GO:0016874">
    <property type="term" value="F:ligase activity"/>
    <property type="evidence" value="ECO:0007669"/>
    <property type="project" value="UniProtKB-KW"/>
</dbReference>
<dbReference type="InterPro" id="IPR011035">
    <property type="entry name" value="Ribosomal_bL25/Gln-tRNA_synth"/>
</dbReference>
<dbReference type="Gene3D" id="1.10.1160.10">
    <property type="entry name" value="Glutamyl-trna Synthetase, Domain 2"/>
    <property type="match status" value="1"/>
</dbReference>
<evidence type="ECO:0000256" key="7">
    <source>
        <dbReference type="NCBIfam" id="TIGR00440"/>
    </source>
</evidence>
<evidence type="ECO:0000313" key="13">
    <source>
        <dbReference type="EMBL" id="MFD2724751.1"/>
    </source>
</evidence>
<reference evidence="14" key="1">
    <citation type="journal article" date="2019" name="Int. J. Syst. Evol. Microbiol.">
        <title>The Global Catalogue of Microorganisms (GCM) 10K type strain sequencing project: providing services to taxonomists for standard genome sequencing and annotation.</title>
        <authorList>
            <consortium name="The Broad Institute Genomics Platform"/>
            <consortium name="The Broad Institute Genome Sequencing Center for Infectious Disease"/>
            <person name="Wu L."/>
            <person name="Ma J."/>
        </authorList>
    </citation>
    <scope>NUCLEOTIDE SEQUENCE [LARGE SCALE GENOMIC DNA]</scope>
    <source>
        <strain evidence="14">KCTC 42398</strain>
    </source>
</reference>
<keyword evidence="5 8" id="KW-0648">Protein biosynthesis</keyword>
<dbReference type="SUPFAM" id="SSF52374">
    <property type="entry name" value="Nucleotidylyl transferase"/>
    <property type="match status" value="1"/>
</dbReference>
<feature type="region of interest" description="Disordered" evidence="9">
    <location>
        <begin position="125"/>
        <end position="145"/>
    </location>
</feature>
<keyword evidence="14" id="KW-1185">Reference proteome</keyword>
<evidence type="ECO:0000256" key="6">
    <source>
        <dbReference type="ARBA" id="ARBA00023146"/>
    </source>
</evidence>
<dbReference type="Pfam" id="PF20974">
    <property type="entry name" value="tRNA-synt_1c_C2"/>
    <property type="match status" value="1"/>
</dbReference>
<feature type="compositionally biased region" description="Polar residues" evidence="9">
    <location>
        <begin position="559"/>
        <end position="572"/>
    </location>
</feature>
<dbReference type="RefSeq" id="WP_380288097.1">
    <property type="nucleotide sequence ID" value="NZ_JBHULY010000005.1"/>
</dbReference>
<evidence type="ECO:0000256" key="3">
    <source>
        <dbReference type="ARBA" id="ARBA00022741"/>
    </source>
</evidence>
<dbReference type="InterPro" id="IPR004514">
    <property type="entry name" value="Gln-tRNA-synth"/>
</dbReference>
<evidence type="ECO:0000256" key="1">
    <source>
        <dbReference type="ARBA" id="ARBA00022490"/>
    </source>
</evidence>
<dbReference type="InterPro" id="IPR020061">
    <property type="entry name" value="Glu_tRNA_lig_a-bdl"/>
</dbReference>
<dbReference type="InterPro" id="IPR014729">
    <property type="entry name" value="Rossmann-like_a/b/a_fold"/>
</dbReference>
<evidence type="ECO:0000256" key="2">
    <source>
        <dbReference type="ARBA" id="ARBA00022598"/>
    </source>
</evidence>
<dbReference type="Proteomes" id="UP001597476">
    <property type="component" value="Unassembled WGS sequence"/>
</dbReference>
<dbReference type="NCBIfam" id="NF011291">
    <property type="entry name" value="PRK14703.1"/>
    <property type="match status" value="1"/>
</dbReference>
<accession>A0ABW5T655</accession>
<protein>
    <recommendedName>
        <fullName evidence="7">Glutamine--tRNA ligase</fullName>
        <ecNumber evidence="7">6.1.1.18</ecNumber>
    </recommendedName>
</protein>
<gene>
    <name evidence="13" type="ORF">ACFSR8_00885</name>
</gene>
<keyword evidence="1" id="KW-0963">Cytoplasm</keyword>
<feature type="domain" description="Glutamyl/glutaminyl-tRNA synthetase class Ib catalytic" evidence="10">
    <location>
        <begin position="28"/>
        <end position="338"/>
    </location>
</feature>
<organism evidence="13 14">
    <name type="scientific">Hyunsoonleella rubra</name>
    <dbReference type="NCBI Taxonomy" id="1737062"/>
    <lineage>
        <taxon>Bacteria</taxon>
        <taxon>Pseudomonadati</taxon>
        <taxon>Bacteroidota</taxon>
        <taxon>Flavobacteriia</taxon>
        <taxon>Flavobacteriales</taxon>
        <taxon>Flavobacteriaceae</taxon>
    </lineage>
</organism>
<feature type="domain" description="tRNA synthetases class I (E and Q) anti-codon binding" evidence="12">
    <location>
        <begin position="451"/>
        <end position="525"/>
    </location>
</feature>
<evidence type="ECO:0000256" key="4">
    <source>
        <dbReference type="ARBA" id="ARBA00022840"/>
    </source>
</evidence>
<dbReference type="InterPro" id="IPR020058">
    <property type="entry name" value="Glu/Gln-tRNA-synth_Ib_cat-dom"/>
</dbReference>
<evidence type="ECO:0000259" key="10">
    <source>
        <dbReference type="Pfam" id="PF00749"/>
    </source>
</evidence>
<feature type="region of interest" description="Disordered" evidence="9">
    <location>
        <begin position="547"/>
        <end position="575"/>
    </location>
</feature>
<dbReference type="PANTHER" id="PTHR43097">
    <property type="entry name" value="GLUTAMINE-TRNA LIGASE"/>
    <property type="match status" value="1"/>
</dbReference>
<dbReference type="InterPro" id="IPR020056">
    <property type="entry name" value="Rbsml_bL25/Gln-tRNA_synth_N"/>
</dbReference>
<comment type="caution">
    <text evidence="13">The sequence shown here is derived from an EMBL/GenBank/DDBJ whole genome shotgun (WGS) entry which is preliminary data.</text>
</comment>
<feature type="domain" description="Glutamyl/glutaminyl-tRNA synthetase class Ib anti-codon binding" evidence="11">
    <location>
        <begin position="341"/>
        <end position="440"/>
    </location>
</feature>
<dbReference type="NCBIfam" id="TIGR00440">
    <property type="entry name" value="glnS"/>
    <property type="match status" value="1"/>
</dbReference>
<dbReference type="InterPro" id="IPR001412">
    <property type="entry name" value="aa-tRNA-synth_I_CS"/>
</dbReference>
<dbReference type="InterPro" id="IPR049437">
    <property type="entry name" value="tRNA-synt_1c_C2"/>
</dbReference>
<keyword evidence="6 8" id="KW-0030">Aminoacyl-tRNA synthetase</keyword>
<proteinExistence type="inferred from homology"/>
<keyword evidence="4 8" id="KW-0067">ATP-binding</keyword>
<dbReference type="InterPro" id="IPR050132">
    <property type="entry name" value="Gln/Glu-tRNA_Ligase"/>
</dbReference>
<dbReference type="PROSITE" id="PS00178">
    <property type="entry name" value="AA_TRNA_LIGASE_I"/>
    <property type="match status" value="1"/>
</dbReference>
<dbReference type="SUPFAM" id="SSF50715">
    <property type="entry name" value="Ribosomal protein L25-like"/>
    <property type="match status" value="1"/>
</dbReference>
<dbReference type="Gene3D" id="2.40.240.10">
    <property type="entry name" value="Ribosomal Protein L25, Chain P"/>
    <property type="match status" value="2"/>
</dbReference>
<dbReference type="Gene3D" id="3.90.800.10">
    <property type="entry name" value="Glutamyl-tRNA Synthetase, Domain 3"/>
    <property type="match status" value="1"/>
</dbReference>
<evidence type="ECO:0000256" key="8">
    <source>
        <dbReference type="RuleBase" id="RU363037"/>
    </source>
</evidence>
<evidence type="ECO:0000259" key="11">
    <source>
        <dbReference type="Pfam" id="PF03950"/>
    </source>
</evidence>
<evidence type="ECO:0000259" key="12">
    <source>
        <dbReference type="Pfam" id="PF20974"/>
    </source>
</evidence>
<dbReference type="EMBL" id="JBHULY010000005">
    <property type="protein sequence ID" value="MFD2724751.1"/>
    <property type="molecule type" value="Genomic_DNA"/>
</dbReference>
<evidence type="ECO:0000256" key="9">
    <source>
        <dbReference type="SAM" id="MobiDB-lite"/>
    </source>
</evidence>
<sequence length="671" mass="77854">MSEERKSLNFIEQIIEEDLANGMAKDDLRFRFPPEPNGYLHIGHTKAIGISFGLGEYYNAPVNLRFDDTNPAKEEQEYVDAIKRDIAWLGYNWDKELYSSDYFQQLYDWAIKLIKEGKAYVDSQTSEAMAEQKGTPTEPGVDSPYRNRSVEENLELFDRMKKGEFAEGEHILRAKIDMTHPNMLMRDPIMYRLVKAEHHRTGADWCIYPMYDWTHGESDYIEQISHSLCSLEFKPHRELYDWFLDQVVDPELLRPKQREFARLNLSYTIMSKRKLLKLVEDGVVSGWDDPRMPTISGLRRRGYTPNALRKFVETVGVAKRENVIEVSLLEFCIREDLNKTAPRVMAVLDPIKLVITNYPEDKVEWLDAENNPEDESAGYRKVPFSRELFIEKEDFREEAGNKFFRLKLGGEVRLKNAYIIKAESVVKDANDEITEVHCTYSEDTSKKVKGTLHWVSIRHAINAEVREYDRLFMDEAPDSHPDKDFMEFINPDSLKVIEAFVEPSLAEAKVGDRYQFQRLGYFNVDDDSTSDHLVFNKTVGLRDTWAKVTSTERGRSEPKQNNTQSQKPQNNQPKRKAIDVIKQLGKKYTNLPEEKRLRVRAEILQLAEEVSYEELEPLFNTAVKKVGTRIAVLLTLKVMLNNGLKQTSEIDDFIEKALNDKNDLLVNEAKS</sequence>
<comment type="similarity">
    <text evidence="8">Belongs to the class-I aminoacyl-tRNA synthetase family.</text>
</comment>
<dbReference type="Pfam" id="PF00749">
    <property type="entry name" value="tRNA-synt_1c"/>
    <property type="match status" value="1"/>
</dbReference>
<dbReference type="Pfam" id="PF03950">
    <property type="entry name" value="tRNA-synt_1c_C"/>
    <property type="match status" value="1"/>
</dbReference>
<dbReference type="Gene3D" id="3.40.50.620">
    <property type="entry name" value="HUPs"/>
    <property type="match status" value="1"/>
</dbReference>
<keyword evidence="2 8" id="KW-0436">Ligase</keyword>
<dbReference type="PANTHER" id="PTHR43097:SF5">
    <property type="entry name" value="GLUTAMATE--TRNA LIGASE"/>
    <property type="match status" value="1"/>
</dbReference>